<evidence type="ECO:0000313" key="2">
    <source>
        <dbReference type="EMBL" id="KAB1086749.1"/>
    </source>
</evidence>
<protein>
    <submittedName>
        <fullName evidence="2">Uncharacterized protein</fullName>
    </submittedName>
</protein>
<feature type="region of interest" description="Disordered" evidence="1">
    <location>
        <begin position="1"/>
        <end position="29"/>
    </location>
</feature>
<accession>A0A6A1TQH4</accession>
<dbReference type="Proteomes" id="UP000386575">
    <property type="component" value="Unassembled WGS sequence"/>
</dbReference>
<gene>
    <name evidence="2" type="ORF">F4V91_10105</name>
</gene>
<dbReference type="AlphaFoldDB" id="A0A6A1TQH4"/>
<name>A0A6A1TQH4_NEOGA</name>
<evidence type="ECO:0000256" key="1">
    <source>
        <dbReference type="SAM" id="MobiDB-lite"/>
    </source>
</evidence>
<reference evidence="2 3" key="1">
    <citation type="submission" date="2019-09" db="EMBL/GenBank/DDBJ databases">
        <title>Genome sequencing of Ng87 strain.</title>
        <authorList>
            <person name="Karasev E.S."/>
            <person name="Andronov E."/>
        </authorList>
    </citation>
    <scope>NUCLEOTIDE SEQUENCE [LARGE SCALE GENOMIC DNA]</scope>
    <source>
        <strain evidence="2 3">Ng87</strain>
    </source>
</reference>
<evidence type="ECO:0000313" key="3">
    <source>
        <dbReference type="Proteomes" id="UP000386575"/>
    </source>
</evidence>
<comment type="caution">
    <text evidence="2">The sequence shown here is derived from an EMBL/GenBank/DDBJ whole genome shotgun (WGS) entry which is preliminary data.</text>
</comment>
<sequence length="64" mass="6858">MGGRNPAGLSQADQDATAVSFRTGSGDRLTSRRCHEITSAVHSQIRHADFRAKSHSLSITICSC</sequence>
<dbReference type="EMBL" id="VZUL01000002">
    <property type="protein sequence ID" value="KAB1086749.1"/>
    <property type="molecule type" value="Genomic_DNA"/>
</dbReference>
<proteinExistence type="predicted"/>
<organism evidence="2 3">
    <name type="scientific">Neorhizobium galegae</name>
    <name type="common">Rhizobium galegae</name>
    <dbReference type="NCBI Taxonomy" id="399"/>
    <lineage>
        <taxon>Bacteria</taxon>
        <taxon>Pseudomonadati</taxon>
        <taxon>Pseudomonadota</taxon>
        <taxon>Alphaproteobacteria</taxon>
        <taxon>Hyphomicrobiales</taxon>
        <taxon>Rhizobiaceae</taxon>
        <taxon>Rhizobium/Agrobacterium group</taxon>
        <taxon>Neorhizobium</taxon>
    </lineage>
</organism>